<gene>
    <name evidence="2" type="ORF">KUTeg_006933</name>
</gene>
<dbReference type="EMBL" id="JARBDR010000337">
    <property type="protein sequence ID" value="KAJ8314783.1"/>
    <property type="molecule type" value="Genomic_DNA"/>
</dbReference>
<protein>
    <submittedName>
        <fullName evidence="2">Uncharacterized protein</fullName>
    </submittedName>
</protein>
<feature type="compositionally biased region" description="Basic and acidic residues" evidence="1">
    <location>
        <begin position="383"/>
        <end position="394"/>
    </location>
</feature>
<sequence>MTTLLEELDAISFKQKFVDKMIMSDKDFECQFRTQELGRRARTTLLLEYVLTKNANVMNVFFEVIGMTYNFLTDTLLKRNFIDRDETEEKQRLFTKTAVQHNEIEDNITANSELNIDSVLSPVCSLGIGDITVQHTNNVNTPEQIVPPVCSGHEFLKPKDVTIHFVDGLLNKDRNNGMQTTVPCQNLNRAPLSRPVENFDDNLHCRGSNNKTDQTSETSSYLSSSGPRAMLLGGTNSMNNNTQTQPLIYSNGLKDLLLKQSSESKFDSGSVELPLPSDSVANQSPKIPSDLNLNGSNITSSEQIGNLSAINSMTEQSSQNTHDLSISEEERLLRSNNATGKSSTSYPFSDTTSQSFHFSSDLTSSGSREMNLAHKTQNPKLHQSLEFRFKETRN</sequence>
<accession>A0ABQ9FBR9</accession>
<feature type="compositionally biased region" description="Low complexity" evidence="1">
    <location>
        <begin position="216"/>
        <end position="225"/>
    </location>
</feature>
<evidence type="ECO:0000313" key="3">
    <source>
        <dbReference type="Proteomes" id="UP001217089"/>
    </source>
</evidence>
<feature type="region of interest" description="Disordered" evidence="1">
    <location>
        <begin position="336"/>
        <end position="394"/>
    </location>
</feature>
<feature type="region of interest" description="Disordered" evidence="1">
    <location>
        <begin position="267"/>
        <end position="299"/>
    </location>
</feature>
<dbReference type="Proteomes" id="UP001217089">
    <property type="component" value="Unassembled WGS sequence"/>
</dbReference>
<keyword evidence="3" id="KW-1185">Reference proteome</keyword>
<evidence type="ECO:0000256" key="1">
    <source>
        <dbReference type="SAM" id="MobiDB-lite"/>
    </source>
</evidence>
<reference evidence="2 3" key="1">
    <citation type="submission" date="2022-12" db="EMBL/GenBank/DDBJ databases">
        <title>Chromosome-level genome of Tegillarca granosa.</title>
        <authorList>
            <person name="Kim J."/>
        </authorList>
    </citation>
    <scope>NUCLEOTIDE SEQUENCE [LARGE SCALE GENOMIC DNA]</scope>
    <source>
        <strain evidence="2">Teg-2019</strain>
        <tissue evidence="2">Adductor muscle</tissue>
    </source>
</reference>
<proteinExistence type="predicted"/>
<feature type="compositionally biased region" description="Polar residues" evidence="1">
    <location>
        <begin position="234"/>
        <end position="245"/>
    </location>
</feature>
<name>A0ABQ9FBR9_TEGGR</name>
<feature type="region of interest" description="Disordered" evidence="1">
    <location>
        <begin position="200"/>
        <end position="245"/>
    </location>
</feature>
<feature type="compositionally biased region" description="Polar residues" evidence="1">
    <location>
        <begin position="279"/>
        <end position="299"/>
    </location>
</feature>
<organism evidence="2 3">
    <name type="scientific">Tegillarca granosa</name>
    <name type="common">Malaysian cockle</name>
    <name type="synonym">Anadara granosa</name>
    <dbReference type="NCBI Taxonomy" id="220873"/>
    <lineage>
        <taxon>Eukaryota</taxon>
        <taxon>Metazoa</taxon>
        <taxon>Spiralia</taxon>
        <taxon>Lophotrochozoa</taxon>
        <taxon>Mollusca</taxon>
        <taxon>Bivalvia</taxon>
        <taxon>Autobranchia</taxon>
        <taxon>Pteriomorphia</taxon>
        <taxon>Arcoida</taxon>
        <taxon>Arcoidea</taxon>
        <taxon>Arcidae</taxon>
        <taxon>Tegillarca</taxon>
    </lineage>
</organism>
<feature type="compositionally biased region" description="Polar residues" evidence="1">
    <location>
        <begin position="336"/>
        <end position="381"/>
    </location>
</feature>
<evidence type="ECO:0000313" key="2">
    <source>
        <dbReference type="EMBL" id="KAJ8314783.1"/>
    </source>
</evidence>
<comment type="caution">
    <text evidence="2">The sequence shown here is derived from an EMBL/GenBank/DDBJ whole genome shotgun (WGS) entry which is preliminary data.</text>
</comment>